<dbReference type="GO" id="GO:0030153">
    <property type="term" value="P:bacteriocin immunity"/>
    <property type="evidence" value="ECO:0007669"/>
    <property type="project" value="InterPro"/>
</dbReference>
<comment type="caution">
    <text evidence="1">The sequence shown here is derived from an EMBL/GenBank/DDBJ whole genome shotgun (WGS) entry which is preliminary data.</text>
</comment>
<dbReference type="Pfam" id="PF08951">
    <property type="entry name" value="EntA_Immun"/>
    <property type="match status" value="1"/>
</dbReference>
<dbReference type="CDD" id="cd21059">
    <property type="entry name" value="LciA-like"/>
    <property type="match status" value="1"/>
</dbReference>
<gene>
    <name evidence="1" type="ORF">FC78_GL000485</name>
</gene>
<evidence type="ECO:0000313" key="2">
    <source>
        <dbReference type="Proteomes" id="UP000051515"/>
    </source>
</evidence>
<keyword evidence="2" id="KW-1185">Reference proteome</keyword>
<evidence type="ECO:0008006" key="3">
    <source>
        <dbReference type="Google" id="ProtNLM"/>
    </source>
</evidence>
<dbReference type="STRING" id="1423788.FC78_GL000485"/>
<accession>A0A0R1KDK6</accession>
<dbReference type="Proteomes" id="UP000051515">
    <property type="component" value="Unassembled WGS sequence"/>
</dbReference>
<dbReference type="PATRIC" id="fig|1423788.3.peg.498"/>
<reference evidence="1 2" key="1">
    <citation type="journal article" date="2015" name="Genome Announc.">
        <title>Expanding the biotechnology potential of lactobacilli through comparative genomics of 213 strains and associated genera.</title>
        <authorList>
            <person name="Sun Z."/>
            <person name="Harris H.M."/>
            <person name="McCann A."/>
            <person name="Guo C."/>
            <person name="Argimon S."/>
            <person name="Zhang W."/>
            <person name="Yang X."/>
            <person name="Jeffery I.B."/>
            <person name="Cooney J.C."/>
            <person name="Kagawa T.F."/>
            <person name="Liu W."/>
            <person name="Song Y."/>
            <person name="Salvetti E."/>
            <person name="Wrobel A."/>
            <person name="Rasinkangas P."/>
            <person name="Parkhill J."/>
            <person name="Rea M.C."/>
            <person name="O'Sullivan O."/>
            <person name="Ritari J."/>
            <person name="Douillard F.P."/>
            <person name="Paul Ross R."/>
            <person name="Yang R."/>
            <person name="Briner A.E."/>
            <person name="Felis G.E."/>
            <person name="de Vos W.M."/>
            <person name="Barrangou R."/>
            <person name="Klaenhammer T.R."/>
            <person name="Caufield P.W."/>
            <person name="Cui Y."/>
            <person name="Zhang H."/>
            <person name="O'Toole P.W."/>
        </authorList>
    </citation>
    <scope>NUCLEOTIDE SEQUENCE [LARGE SCALE GENOMIC DNA]</scope>
    <source>
        <strain evidence="1 2">DSM 19674</strain>
    </source>
</reference>
<name>A0A0R1KDK6_9LACO</name>
<proteinExistence type="predicted"/>
<protein>
    <recommendedName>
        <fullName evidence="3">Gar-IM</fullName>
    </recommendedName>
</protein>
<dbReference type="AlphaFoldDB" id="A0A0R1KDK6"/>
<sequence>MTKKGLIMPDKNEKEEEILLSELYDFVLNPNISDDERKIGLMAKADLEKGRYTVAVLNQIIVSFQQLDLKNKGLTPDASHFYDVVNPILIKMKPIGTNLGYIGFNSSYLS</sequence>
<dbReference type="EMBL" id="AZDY01000042">
    <property type="protein sequence ID" value="KRK81435.1"/>
    <property type="molecule type" value="Genomic_DNA"/>
</dbReference>
<evidence type="ECO:0000313" key="1">
    <source>
        <dbReference type="EMBL" id="KRK81435.1"/>
    </source>
</evidence>
<dbReference type="InterPro" id="IPR015046">
    <property type="entry name" value="LciA_Immunity-like"/>
</dbReference>
<organism evidence="1 2">
    <name type="scientific">Companilactobacillus bobalius DSM 19674</name>
    <dbReference type="NCBI Taxonomy" id="1423788"/>
    <lineage>
        <taxon>Bacteria</taxon>
        <taxon>Bacillati</taxon>
        <taxon>Bacillota</taxon>
        <taxon>Bacilli</taxon>
        <taxon>Lactobacillales</taxon>
        <taxon>Lactobacillaceae</taxon>
        <taxon>Companilactobacillus</taxon>
        <taxon>Companilactobacillus bobalius</taxon>
    </lineage>
</organism>